<organism evidence="1 2">
    <name type="scientific">Paraburkholderia gardini</name>
    <dbReference type="NCBI Taxonomy" id="2823469"/>
    <lineage>
        <taxon>Bacteria</taxon>
        <taxon>Pseudomonadati</taxon>
        <taxon>Pseudomonadota</taxon>
        <taxon>Betaproteobacteria</taxon>
        <taxon>Burkholderiales</taxon>
        <taxon>Burkholderiaceae</taxon>
        <taxon>Paraburkholderia</taxon>
    </lineage>
</organism>
<protein>
    <submittedName>
        <fullName evidence="1">Uncharacterized protein</fullName>
    </submittedName>
</protein>
<dbReference type="Proteomes" id="UP000789752">
    <property type="component" value="Unassembled WGS sequence"/>
</dbReference>
<dbReference type="EMBL" id="CAJQYY010000023">
    <property type="protein sequence ID" value="CAG4911437.1"/>
    <property type="molecule type" value="Genomic_DNA"/>
</dbReference>
<dbReference type="RefSeq" id="WP_228981072.1">
    <property type="nucleotide sequence ID" value="NZ_CAJQYY010000023.1"/>
</dbReference>
<evidence type="ECO:0000313" key="1">
    <source>
        <dbReference type="EMBL" id="CAG4911437.1"/>
    </source>
</evidence>
<gene>
    <name evidence="1" type="ORF">R54767_03792</name>
</gene>
<evidence type="ECO:0000313" key="2">
    <source>
        <dbReference type="Proteomes" id="UP000789752"/>
    </source>
</evidence>
<accession>A0ABN7QN54</accession>
<keyword evidence="2" id="KW-1185">Reference proteome</keyword>
<reference evidence="1 2" key="1">
    <citation type="submission" date="2021-04" db="EMBL/GenBank/DDBJ databases">
        <authorList>
            <person name="Vanwijnsberghe S."/>
        </authorList>
    </citation>
    <scope>NUCLEOTIDE SEQUENCE [LARGE SCALE GENOMIC DNA]</scope>
    <source>
        <strain evidence="1 2">LMG 32171</strain>
    </source>
</reference>
<comment type="caution">
    <text evidence="1">The sequence shown here is derived from an EMBL/GenBank/DDBJ whole genome shotgun (WGS) entry which is preliminary data.</text>
</comment>
<name>A0ABN7QN54_9BURK</name>
<sequence>MMKMGIAVQRQLTLHERRLLEFLLSINEPLYGALATEWKTQTSTLVVCDVDPSCFFAKRVAHVFEADEFDIITLRRELIGIDEGVPVLIYALVEKSPGGYVLDSFSVDRLDGKALRSFPDAGENLMVMEGGRRIDGADWRNVYSESEYSPPRKLV</sequence>
<proteinExistence type="predicted"/>